<proteinExistence type="predicted"/>
<dbReference type="InterPro" id="IPR021419">
    <property type="entry name" value="Mediator_Med25_VWA"/>
</dbReference>
<feature type="region of interest" description="Disordered" evidence="1">
    <location>
        <begin position="504"/>
        <end position="608"/>
    </location>
</feature>
<gene>
    <name evidence="3" type="ORF">P691DRAFT_772324</name>
</gene>
<dbReference type="InterPro" id="IPR036465">
    <property type="entry name" value="vWFA_dom_sf"/>
</dbReference>
<feature type="compositionally biased region" description="Low complexity" evidence="1">
    <location>
        <begin position="430"/>
        <end position="444"/>
    </location>
</feature>
<feature type="compositionally biased region" description="Polar residues" evidence="1">
    <location>
        <begin position="411"/>
        <end position="429"/>
    </location>
</feature>
<feature type="region of interest" description="Disordered" evidence="1">
    <location>
        <begin position="377"/>
        <end position="489"/>
    </location>
</feature>
<keyword evidence="4" id="KW-1185">Reference proteome</keyword>
<evidence type="ECO:0000313" key="3">
    <source>
        <dbReference type="EMBL" id="KAF9452329.1"/>
    </source>
</evidence>
<feature type="region of interest" description="Disordered" evidence="1">
    <location>
        <begin position="214"/>
        <end position="308"/>
    </location>
</feature>
<evidence type="ECO:0000259" key="2">
    <source>
        <dbReference type="Pfam" id="PF11265"/>
    </source>
</evidence>
<evidence type="ECO:0000256" key="1">
    <source>
        <dbReference type="SAM" id="MobiDB-lite"/>
    </source>
</evidence>
<dbReference type="EMBL" id="MU151072">
    <property type="protein sequence ID" value="KAF9452329.1"/>
    <property type="molecule type" value="Genomic_DNA"/>
</dbReference>
<reference evidence="3" key="1">
    <citation type="submission" date="2020-11" db="EMBL/GenBank/DDBJ databases">
        <authorList>
            <consortium name="DOE Joint Genome Institute"/>
            <person name="Ahrendt S."/>
            <person name="Riley R."/>
            <person name="Andreopoulos W."/>
            <person name="Labutti K."/>
            <person name="Pangilinan J."/>
            <person name="Ruiz-Duenas F.J."/>
            <person name="Barrasa J.M."/>
            <person name="Sanchez-Garcia M."/>
            <person name="Camarero S."/>
            <person name="Miyauchi S."/>
            <person name="Serrano A."/>
            <person name="Linde D."/>
            <person name="Babiker R."/>
            <person name="Drula E."/>
            <person name="Ayuso-Fernandez I."/>
            <person name="Pacheco R."/>
            <person name="Padilla G."/>
            <person name="Ferreira P."/>
            <person name="Barriuso J."/>
            <person name="Kellner H."/>
            <person name="Castanera R."/>
            <person name="Alfaro M."/>
            <person name="Ramirez L."/>
            <person name="Pisabarro A.G."/>
            <person name="Kuo A."/>
            <person name="Tritt A."/>
            <person name="Lipzen A."/>
            <person name="He G."/>
            <person name="Yan M."/>
            <person name="Ng V."/>
            <person name="Cullen D."/>
            <person name="Martin F."/>
            <person name="Rosso M.-N."/>
            <person name="Henrissat B."/>
            <person name="Hibbett D."/>
            <person name="Martinez A.T."/>
            <person name="Grigoriev I.V."/>
        </authorList>
    </citation>
    <scope>NUCLEOTIDE SEQUENCE</scope>
    <source>
        <strain evidence="3">MF-IS2</strain>
    </source>
</reference>
<dbReference type="OrthoDB" id="7690434at2759"/>
<dbReference type="GO" id="GO:0006406">
    <property type="term" value="P:mRNA export from nucleus"/>
    <property type="evidence" value="ECO:0007669"/>
    <property type="project" value="TreeGrafter"/>
</dbReference>
<feature type="compositionally biased region" description="Low complexity" evidence="1">
    <location>
        <begin position="277"/>
        <end position="308"/>
    </location>
</feature>
<dbReference type="PANTHER" id="PTHR18898:SF2">
    <property type="entry name" value="NUCLEOPROTEIN TPR"/>
    <property type="match status" value="1"/>
</dbReference>
<organism evidence="3 4">
    <name type="scientific">Macrolepiota fuliginosa MF-IS2</name>
    <dbReference type="NCBI Taxonomy" id="1400762"/>
    <lineage>
        <taxon>Eukaryota</taxon>
        <taxon>Fungi</taxon>
        <taxon>Dikarya</taxon>
        <taxon>Basidiomycota</taxon>
        <taxon>Agaricomycotina</taxon>
        <taxon>Agaricomycetes</taxon>
        <taxon>Agaricomycetidae</taxon>
        <taxon>Agaricales</taxon>
        <taxon>Agaricineae</taxon>
        <taxon>Agaricaceae</taxon>
        <taxon>Macrolepiota</taxon>
    </lineage>
</organism>
<dbReference type="Proteomes" id="UP000807342">
    <property type="component" value="Unassembled WGS sequence"/>
</dbReference>
<dbReference type="GO" id="GO:0017056">
    <property type="term" value="F:structural constituent of nuclear pore"/>
    <property type="evidence" value="ECO:0007669"/>
    <property type="project" value="TreeGrafter"/>
</dbReference>
<dbReference type="GO" id="GO:0005643">
    <property type="term" value="C:nuclear pore"/>
    <property type="evidence" value="ECO:0007669"/>
    <property type="project" value="TreeGrafter"/>
</dbReference>
<feature type="compositionally biased region" description="Low complexity" evidence="1">
    <location>
        <begin position="553"/>
        <end position="565"/>
    </location>
</feature>
<dbReference type="PANTHER" id="PTHR18898">
    <property type="entry name" value="NUCLEOPROTEIN TPR-RELATED"/>
    <property type="match status" value="1"/>
</dbReference>
<feature type="compositionally biased region" description="Low complexity" evidence="1">
    <location>
        <begin position="595"/>
        <end position="604"/>
    </location>
</feature>
<accession>A0A9P5XK09</accession>
<comment type="caution">
    <text evidence="3">The sequence shown here is derived from an EMBL/GenBank/DDBJ whole genome shotgun (WGS) entry which is preliminary data.</text>
</comment>
<feature type="compositionally biased region" description="Polar residues" evidence="1">
    <location>
        <begin position="384"/>
        <end position="395"/>
    </location>
</feature>
<evidence type="ECO:0000313" key="4">
    <source>
        <dbReference type="Proteomes" id="UP000807342"/>
    </source>
</evidence>
<feature type="domain" description="Mediator of RNA polymerase II transcription subunit 25 von Willebrand factor type A" evidence="2">
    <location>
        <begin position="12"/>
        <end position="212"/>
    </location>
</feature>
<protein>
    <recommendedName>
        <fullName evidence="2">Mediator of RNA polymerase II transcription subunit 25 von Willebrand factor type A domain-containing protein</fullName>
    </recommendedName>
</protein>
<dbReference type="SUPFAM" id="SSF53300">
    <property type="entry name" value="vWA-like"/>
    <property type="match status" value="1"/>
</dbReference>
<dbReference type="AlphaFoldDB" id="A0A9P5XK09"/>
<sequence length="868" mass="92780">MSSDGPQFELLAIAFVVEASLSVSHEWNYLFKGYIAQLLQRCNITSSANKLVRVAFITYGTADTRPSPIIKRIHFTELRYIFQDIKDDNSRLGIGQIDSGSGGMAALEGFATTLDMFDGLRTVSPKDPDYRIVHIAACPPDSSEHPRWNTSPSLDSLTWEHLPAELKKRNIQLSGINISSDLPHFPELYMQATTGHQTTPWFNVKAQHHVHLNGFTSIQPQPKAKRAGEPVAAERTPETKRARVASTSAATEASPLNLLGQTPPSVHVAVATPPPASNSNASQPTNQRTSQTTPQPATQSAAPPAVQPQIRHQIMQQAQMIIAKRKQLDEEFKALNARKQSAMAQGNIDVSNHCDIEINKRREQLGRLNQALAALQQQARRVQSAPQNPNPQGQDAAQPVQAPPMARAVTSPGTVSKEPQTLNPNAATTPRQSSSMQSPSQNPQITPARSISTSGVPASTPNAGMGSPAGPPTQSVPASIPKAVPPSAGLSAQMQKLMDLNRNRTMPVGAGMSPSANAQAGAGMTSNETSVNANNGTAMNPTPQSQPQPQPQPQQSTMQSPSTNQGQSVPVWEGILSFNGTGSDGNKKEVRTGVSASSSNASNSHPETWPSTLTLLPAHTPAVSIPEFQDWIRRTKPVLCTFKARTPDDEANYLMLVSVMSSKKMYATASWSLPNGTVKENVLIFPINNIGLCGAFFPLGGIPEMPKAASPAPQVPPQIVALISQLPPEQRSNAIAQIRQKIAAGPEVANSFFRALMQRHLQQQQLQQQTAQNRAAMANQFGLNHGMAQMGTMSNSPNLMNFMGMNGMNTAGANPLAAMGNPSAILPNMARAGTGTGSGTSMNLNYDVLQSFMQRNNPDGNASGMGPG</sequence>
<dbReference type="Pfam" id="PF11265">
    <property type="entry name" value="Med25_VWA"/>
    <property type="match status" value="1"/>
</dbReference>
<name>A0A9P5XK09_9AGAR</name>
<feature type="compositionally biased region" description="Polar residues" evidence="1">
    <location>
        <begin position="514"/>
        <end position="538"/>
    </location>
</feature>
<feature type="compositionally biased region" description="Polar residues" evidence="1">
    <location>
        <begin position="445"/>
        <end position="462"/>
    </location>
</feature>